<dbReference type="AlphaFoldDB" id="A0A2Z7AMY6"/>
<dbReference type="OrthoDB" id="2012664at2759"/>
<organism evidence="2 3">
    <name type="scientific">Dorcoceras hygrometricum</name>
    <dbReference type="NCBI Taxonomy" id="472368"/>
    <lineage>
        <taxon>Eukaryota</taxon>
        <taxon>Viridiplantae</taxon>
        <taxon>Streptophyta</taxon>
        <taxon>Embryophyta</taxon>
        <taxon>Tracheophyta</taxon>
        <taxon>Spermatophyta</taxon>
        <taxon>Magnoliopsida</taxon>
        <taxon>eudicotyledons</taxon>
        <taxon>Gunneridae</taxon>
        <taxon>Pentapetalae</taxon>
        <taxon>asterids</taxon>
        <taxon>lamiids</taxon>
        <taxon>Lamiales</taxon>
        <taxon>Gesneriaceae</taxon>
        <taxon>Didymocarpoideae</taxon>
        <taxon>Trichosporeae</taxon>
        <taxon>Loxocarpinae</taxon>
        <taxon>Dorcoceras</taxon>
    </lineage>
</organism>
<dbReference type="InterPro" id="IPR007021">
    <property type="entry name" value="DUF659"/>
</dbReference>
<dbReference type="SUPFAM" id="SSF53098">
    <property type="entry name" value="Ribonuclease H-like"/>
    <property type="match status" value="1"/>
</dbReference>
<protein>
    <recommendedName>
        <fullName evidence="1">DUF659 domain-containing protein</fullName>
    </recommendedName>
</protein>
<gene>
    <name evidence="2" type="ORF">F511_12960</name>
</gene>
<feature type="domain" description="DUF659" evidence="1">
    <location>
        <begin position="14"/>
        <end position="144"/>
    </location>
</feature>
<evidence type="ECO:0000313" key="2">
    <source>
        <dbReference type="EMBL" id="KZV22816.1"/>
    </source>
</evidence>
<reference evidence="2 3" key="1">
    <citation type="journal article" date="2015" name="Proc. Natl. Acad. Sci. U.S.A.">
        <title>The resurrection genome of Boea hygrometrica: A blueprint for survival of dehydration.</title>
        <authorList>
            <person name="Xiao L."/>
            <person name="Yang G."/>
            <person name="Zhang L."/>
            <person name="Yang X."/>
            <person name="Zhao S."/>
            <person name="Ji Z."/>
            <person name="Zhou Q."/>
            <person name="Hu M."/>
            <person name="Wang Y."/>
            <person name="Chen M."/>
            <person name="Xu Y."/>
            <person name="Jin H."/>
            <person name="Xiao X."/>
            <person name="Hu G."/>
            <person name="Bao F."/>
            <person name="Hu Y."/>
            <person name="Wan P."/>
            <person name="Li L."/>
            <person name="Deng X."/>
            <person name="Kuang T."/>
            <person name="Xiang C."/>
            <person name="Zhu J.K."/>
            <person name="Oliver M.J."/>
            <person name="He Y."/>
        </authorList>
    </citation>
    <scope>NUCLEOTIDE SEQUENCE [LARGE SCALE GENOMIC DNA]</scope>
    <source>
        <strain evidence="3">cv. XS01</strain>
    </source>
</reference>
<dbReference type="Pfam" id="PF04937">
    <property type="entry name" value="DUF659"/>
    <property type="match status" value="1"/>
</dbReference>
<evidence type="ECO:0000313" key="3">
    <source>
        <dbReference type="Proteomes" id="UP000250235"/>
    </source>
</evidence>
<dbReference type="PANTHER" id="PTHR32166">
    <property type="entry name" value="OSJNBA0013A04.12 PROTEIN"/>
    <property type="match status" value="1"/>
</dbReference>
<dbReference type="Proteomes" id="UP000250235">
    <property type="component" value="Unassembled WGS sequence"/>
</dbReference>
<dbReference type="PANTHER" id="PTHR32166:SF74">
    <property type="entry name" value="OS05G0256350 PROTEIN"/>
    <property type="match status" value="1"/>
</dbReference>
<keyword evidence="3" id="KW-1185">Reference proteome</keyword>
<dbReference type="EMBL" id="KV014067">
    <property type="protein sequence ID" value="KZV22816.1"/>
    <property type="molecule type" value="Genomic_DNA"/>
</dbReference>
<accession>A0A2Z7AMY6</accession>
<sequence length="292" mass="33413">MDVVGQFGPGFKPPTQYQLREPLLKAEVERTKQLLKKHEEEWAKNGCSIMTDAWTDRKRRSILNMCVNCREGTTFLESKESSDEAHIARLIFQYVDKCVEHVGAQNVVQIVTDNATNNMVAAKLMKEKRPEIFWSSCARDIIRSGVTRFTSNFLILQSLIEKKSNLRVMFTSDLWENGKWSKINKGKSDYSIVMSMSFWNGVTPCLKIFAPLVRVLRLVDGDRKPSMGFQYGELLQAKKDIKVVMNNVESNYQPITKLVRVALMIFSLTTSTSGCERNWSAFEGVSLNYKLK</sequence>
<evidence type="ECO:0000259" key="1">
    <source>
        <dbReference type="Pfam" id="PF04937"/>
    </source>
</evidence>
<name>A0A2Z7AMY6_9LAMI</name>
<proteinExistence type="predicted"/>
<dbReference type="InterPro" id="IPR012337">
    <property type="entry name" value="RNaseH-like_sf"/>
</dbReference>